<reference evidence="2" key="1">
    <citation type="submission" date="2010-11" db="EMBL/GenBank/DDBJ databases">
        <title>The complete genome of Desulfurococcus mucosus DSM 2162.</title>
        <authorList>
            <consortium name="US DOE Joint Genome Institute (JGI-PGF)"/>
            <person name="Lucas S."/>
            <person name="Copeland A."/>
            <person name="Lapidus A."/>
            <person name="Bruce D."/>
            <person name="Goodwin L."/>
            <person name="Pitluck S."/>
            <person name="Kyrpides N."/>
            <person name="Mavromatis K."/>
            <person name="Pagani I."/>
            <person name="Ivanova N."/>
            <person name="Ovchinnikova G."/>
            <person name="Chertkov O."/>
            <person name="Held B."/>
            <person name="Brettin T."/>
            <person name="Detter J.C."/>
            <person name="Tapia R."/>
            <person name="Han C."/>
            <person name="Land M."/>
            <person name="Hauser L."/>
            <person name="Markowitz V."/>
            <person name="Cheng J.-F."/>
            <person name="Hugenholtz P."/>
            <person name="Woyke T."/>
            <person name="Wu D."/>
            <person name="Wirth R."/>
            <person name="Bilek Y."/>
            <person name="Hader T."/>
            <person name="Klenk H.-P."/>
            <person name="Eisen J.A."/>
        </authorList>
    </citation>
    <scope>NUCLEOTIDE SEQUENCE [LARGE SCALE GENOMIC DNA]</scope>
    <source>
        <strain evidence="2">ATCC 35584 / DSM 2162 / JCM 9187 / O7/1</strain>
    </source>
</reference>
<dbReference type="eggNOG" id="arCOG04135">
    <property type="taxonomic scope" value="Archaea"/>
</dbReference>
<dbReference type="RefSeq" id="WP_013562735.1">
    <property type="nucleotide sequence ID" value="NC_014961.1"/>
</dbReference>
<keyword evidence="2" id="KW-1185">Reference proteome</keyword>
<accession>E8R748</accession>
<dbReference type="STRING" id="765177.Desmu_1217"/>
<dbReference type="Proteomes" id="UP000001068">
    <property type="component" value="Chromosome"/>
</dbReference>
<proteinExistence type="predicted"/>
<dbReference type="AlphaFoldDB" id="E8R748"/>
<dbReference type="EMBL" id="CP002363">
    <property type="protein sequence ID" value="ADV65513.1"/>
    <property type="molecule type" value="Genomic_DNA"/>
</dbReference>
<dbReference type="Gene3D" id="2.30.170.20">
    <property type="entry name" value="Ribosomal protein L24e"/>
    <property type="match status" value="1"/>
</dbReference>
<dbReference type="InterPro" id="IPR038630">
    <property type="entry name" value="L24e/L24_sf"/>
</dbReference>
<dbReference type="OrthoDB" id="43292at2157"/>
<name>E8R748_DESM0</name>
<gene>
    <name evidence="1" type="ordered locus">Desmu_1217</name>
</gene>
<evidence type="ECO:0000313" key="1">
    <source>
        <dbReference type="EMBL" id="ADV65513.1"/>
    </source>
</evidence>
<organism evidence="1 2">
    <name type="scientific">Desulfurococcus mucosus (strain ATCC 35584 / DSM 2162 / JCM 9187 / O7/1)</name>
    <dbReference type="NCBI Taxonomy" id="765177"/>
    <lineage>
        <taxon>Archaea</taxon>
        <taxon>Thermoproteota</taxon>
        <taxon>Thermoprotei</taxon>
        <taxon>Desulfurococcales</taxon>
        <taxon>Desulfurococcaceae</taxon>
        <taxon>Desulfurococcus</taxon>
    </lineage>
</organism>
<evidence type="ECO:0008006" key="3">
    <source>
        <dbReference type="Google" id="ProtNLM"/>
    </source>
</evidence>
<reference evidence="1 2" key="2">
    <citation type="journal article" date="2011" name="Stand. Genomic Sci.">
        <title>Complete genome sequence of Desulfurococcus mucosus type strain (O7/1).</title>
        <authorList>
            <person name="Wirth R."/>
            <person name="Chertkov O."/>
            <person name="Held B."/>
            <person name="Lapidus A."/>
            <person name="Nolan M."/>
            <person name="Lucas S."/>
            <person name="Hammon N."/>
            <person name="Deshpande S."/>
            <person name="Cheng J.F."/>
            <person name="Tapia R."/>
            <person name="Han C."/>
            <person name="Goodwin L."/>
            <person name="Pitluck S."/>
            <person name="Liolios K."/>
            <person name="Ioanna P."/>
            <person name="Ivanova N."/>
            <person name="Mavromatis K."/>
            <person name="Mikhailova N."/>
            <person name="Pati A."/>
            <person name="Chen A."/>
            <person name="Palaniappan K."/>
            <person name="Land M."/>
            <person name="Hauser L."/>
            <person name="Chang Y.J."/>
            <person name="Jeffries C.D."/>
            <person name="Bilek Y."/>
            <person name="Hader T."/>
            <person name="Rohde M."/>
            <person name="Spring S."/>
            <person name="Sikorski J."/>
            <person name="Goker M."/>
            <person name="Woyke T."/>
            <person name="Bristow J."/>
            <person name="Eisen J.A."/>
            <person name="Markowitz V."/>
            <person name="Hugenholtz P."/>
            <person name="Kyrpides N.C."/>
            <person name="Klenk H.P."/>
        </authorList>
    </citation>
    <scope>NUCLEOTIDE SEQUENCE [LARGE SCALE GENOMIC DNA]</scope>
    <source>
        <strain evidence="2">ATCC 35584 / DSM 2162 / JCM 9187 / O7/1</strain>
    </source>
</reference>
<dbReference type="GeneID" id="10153933"/>
<dbReference type="HOGENOM" id="CLU_196483_0_0_2"/>
<sequence>MSASRRHRCVVCGRVFPEGQGIVVVKDGLTLEFHSSRCASKFLRALAERMPADEFLPYARKLIDEFNELNEQREKARAKKI</sequence>
<dbReference type="KEGG" id="dmu:Desmu_1217"/>
<protein>
    <recommendedName>
        <fullName evidence="3">TRASH domain-containing protein</fullName>
    </recommendedName>
</protein>
<evidence type="ECO:0000313" key="2">
    <source>
        <dbReference type="Proteomes" id="UP000001068"/>
    </source>
</evidence>